<dbReference type="Proteomes" id="UP000004509">
    <property type="component" value="Unassembled WGS sequence"/>
</dbReference>
<organism evidence="1 2">
    <name type="scientific">Treponema vincentii ATCC 35580</name>
    <dbReference type="NCBI Taxonomy" id="596324"/>
    <lineage>
        <taxon>Bacteria</taxon>
        <taxon>Pseudomonadati</taxon>
        <taxon>Spirochaetota</taxon>
        <taxon>Spirochaetia</taxon>
        <taxon>Spirochaetales</taxon>
        <taxon>Treponemataceae</taxon>
        <taxon>Treponema</taxon>
    </lineage>
</organism>
<dbReference type="EMBL" id="ACYH01000071">
    <property type="protein sequence ID" value="EEV19207.1"/>
    <property type="molecule type" value="Genomic_DNA"/>
</dbReference>
<comment type="caution">
    <text evidence="1">The sequence shown here is derived from an EMBL/GenBank/DDBJ whole genome shotgun (WGS) entry which is preliminary data.</text>
</comment>
<accession>C8PTQ9</accession>
<reference evidence="1 2" key="1">
    <citation type="submission" date="2009-07" db="EMBL/GenBank/DDBJ databases">
        <authorList>
            <person name="Madupu R."/>
            <person name="Sebastian Y."/>
            <person name="Durkin A.S."/>
            <person name="Torralba M."/>
            <person name="Methe B."/>
            <person name="Sutton G.G."/>
            <person name="Strausberg R.L."/>
            <person name="Nelson K.E."/>
        </authorList>
    </citation>
    <scope>NUCLEOTIDE SEQUENCE [LARGE SCALE GENOMIC DNA]</scope>
    <source>
        <strain evidence="1 2">ATCC 35580</strain>
    </source>
</reference>
<proteinExistence type="predicted"/>
<protein>
    <submittedName>
        <fullName evidence="1">Uncharacterized protein</fullName>
    </submittedName>
</protein>
<sequence length="38" mass="3933">MCSSNTAAAQGLGDHLSRKAAKLWSNNPCDAAGCKKII</sequence>
<dbReference type="AlphaFoldDB" id="C8PTQ9"/>
<evidence type="ECO:0000313" key="1">
    <source>
        <dbReference type="EMBL" id="EEV19207.1"/>
    </source>
</evidence>
<name>C8PTQ9_9SPIR</name>
<gene>
    <name evidence="1" type="ORF">TREVI0001_0100</name>
</gene>
<evidence type="ECO:0000313" key="2">
    <source>
        <dbReference type="Proteomes" id="UP000004509"/>
    </source>
</evidence>
<dbReference type="STRING" id="596324.TREVI0001_0100"/>